<proteinExistence type="predicted"/>
<reference evidence="1" key="1">
    <citation type="journal article" date="2020" name="Nature">
        <title>Giant virus diversity and host interactions through global metagenomics.</title>
        <authorList>
            <person name="Schulz F."/>
            <person name="Roux S."/>
            <person name="Paez-Espino D."/>
            <person name="Jungbluth S."/>
            <person name="Walsh D.A."/>
            <person name="Denef V.J."/>
            <person name="McMahon K.D."/>
            <person name="Konstantinidis K.T."/>
            <person name="Eloe-Fadrosh E.A."/>
            <person name="Kyrpides N.C."/>
            <person name="Woyke T."/>
        </authorList>
    </citation>
    <scope>NUCLEOTIDE SEQUENCE</scope>
    <source>
        <strain evidence="1">GVMAG-M-3300017651-5</strain>
    </source>
</reference>
<accession>A0A6C0BM41</accession>
<dbReference type="AlphaFoldDB" id="A0A6C0BM41"/>
<protein>
    <recommendedName>
        <fullName evidence="2">Trypsin-like peptidase domain containing protein</fullName>
    </recommendedName>
</protein>
<dbReference type="Gene3D" id="2.40.10.120">
    <property type="match status" value="1"/>
</dbReference>
<dbReference type="Pfam" id="PF13365">
    <property type="entry name" value="Trypsin_2"/>
    <property type="match status" value="1"/>
</dbReference>
<evidence type="ECO:0008006" key="2">
    <source>
        <dbReference type="Google" id="ProtNLM"/>
    </source>
</evidence>
<dbReference type="InterPro" id="IPR009003">
    <property type="entry name" value="Peptidase_S1_PA"/>
</dbReference>
<name>A0A6C0BM41_9ZZZZ</name>
<dbReference type="SUPFAM" id="SSF50494">
    <property type="entry name" value="Trypsin-like serine proteases"/>
    <property type="match status" value="1"/>
</dbReference>
<sequence>MNAVVSVSSVSNITDLGVPGQITLEGTGFLVSERHVITTANLVLVPNIYDRVPPGVHVNMSKQQLIVVGVNNVNGEQGCHYKYRAELVGVDATAGIAILEIVHTEGSPPLECQETLKWGKSRKVKQGSKIQVLTNAEPNYSSEFKGSLARQNVIIPGLGLTPELLSLDIVIPRGSAGAPVLHNGCVIGMVIGLYPETTTYVAISQHAAERIIADIMKNRSVEVINDPLGPFLRHIRSMLGVDTNLVNSLTTYANVLGLIDLDSVTNTWNLIQGIIVVDVLPVSPLFGTLSPGDIITSVRSCSGCVNLGGLECQNTTGNALLNVPTGTDVTVYYRLINENYSEEHCVNVTTPDIPIDFDLINNLDNLIDTTIIPGP</sequence>
<dbReference type="EMBL" id="MN739192">
    <property type="protein sequence ID" value="QHS92811.1"/>
    <property type="molecule type" value="Genomic_DNA"/>
</dbReference>
<organism evidence="1">
    <name type="scientific">viral metagenome</name>
    <dbReference type="NCBI Taxonomy" id="1070528"/>
    <lineage>
        <taxon>unclassified sequences</taxon>
        <taxon>metagenomes</taxon>
        <taxon>organismal metagenomes</taxon>
    </lineage>
</organism>
<evidence type="ECO:0000313" key="1">
    <source>
        <dbReference type="EMBL" id="QHS92811.1"/>
    </source>
</evidence>